<organism evidence="1 2">
    <name type="scientific">Mycetomoellerius zeteki</name>
    <dbReference type="NCBI Taxonomy" id="64791"/>
    <lineage>
        <taxon>Eukaryota</taxon>
        <taxon>Metazoa</taxon>
        <taxon>Ecdysozoa</taxon>
        <taxon>Arthropoda</taxon>
        <taxon>Hexapoda</taxon>
        <taxon>Insecta</taxon>
        <taxon>Pterygota</taxon>
        <taxon>Neoptera</taxon>
        <taxon>Endopterygota</taxon>
        <taxon>Hymenoptera</taxon>
        <taxon>Apocrita</taxon>
        <taxon>Aculeata</taxon>
        <taxon>Formicoidea</taxon>
        <taxon>Formicidae</taxon>
        <taxon>Myrmicinae</taxon>
        <taxon>Mycetomoellerius</taxon>
    </lineage>
</organism>
<dbReference type="Proteomes" id="UP000075809">
    <property type="component" value="Unassembled WGS sequence"/>
</dbReference>
<keyword evidence="2" id="KW-1185">Reference proteome</keyword>
<reference evidence="1 2" key="1">
    <citation type="submission" date="2015-09" db="EMBL/GenBank/DDBJ databases">
        <title>Trachymyrmex zeteki WGS genome.</title>
        <authorList>
            <person name="Nygaard S."/>
            <person name="Hu H."/>
            <person name="Boomsma J."/>
            <person name="Zhang G."/>
        </authorList>
    </citation>
    <scope>NUCLEOTIDE SEQUENCE [LARGE SCALE GENOMIC DNA]</scope>
    <source>
        <strain evidence="1">Tzet28-1</strain>
        <tissue evidence="1">Whole body</tissue>
    </source>
</reference>
<accession>A0A151X6F4</accession>
<protein>
    <submittedName>
        <fullName evidence="1">Uncharacterized protein</fullName>
    </submittedName>
</protein>
<evidence type="ECO:0000313" key="2">
    <source>
        <dbReference type="Proteomes" id="UP000075809"/>
    </source>
</evidence>
<proteinExistence type="predicted"/>
<dbReference type="AlphaFoldDB" id="A0A151X6F4"/>
<evidence type="ECO:0000313" key="1">
    <source>
        <dbReference type="EMBL" id="KYQ55880.1"/>
    </source>
</evidence>
<dbReference type="EMBL" id="KQ982482">
    <property type="protein sequence ID" value="KYQ55880.1"/>
    <property type="molecule type" value="Genomic_DNA"/>
</dbReference>
<name>A0A151X6F4_9HYME</name>
<sequence>MRSEEEMVGQYEVLGRICWKVCSETRRQGGLKDSGVVFSKSEWIIRASFKARSFLKYGEARALGIISTTETIKLELGKDEELIELGLKLIYISRNGYKSNSKNSMLFFRSSYFTYHSRNISAYFRRFFVKKKSCQGLSASVMRCIKDSRFPSL</sequence>
<gene>
    <name evidence="1" type="ORF">ALC60_05162</name>
</gene>